<dbReference type="Pfam" id="PF09424">
    <property type="entry name" value="YqeY"/>
    <property type="match status" value="1"/>
</dbReference>
<evidence type="ECO:0000313" key="1">
    <source>
        <dbReference type="EMBL" id="SVB32476.1"/>
    </source>
</evidence>
<organism evidence="1">
    <name type="scientific">marine metagenome</name>
    <dbReference type="NCBI Taxonomy" id="408172"/>
    <lineage>
        <taxon>unclassified sequences</taxon>
        <taxon>metagenomes</taxon>
        <taxon>ecological metagenomes</taxon>
    </lineage>
</organism>
<dbReference type="PANTHER" id="PTHR28055:SF1">
    <property type="entry name" value="ALTERED INHERITANCE OF MITOCHONDRIA PROTEIN 41, MITOCHONDRIAL"/>
    <property type="match status" value="1"/>
</dbReference>
<gene>
    <name evidence="1" type="ORF">METZ01_LOCUS185330</name>
</gene>
<dbReference type="Gene3D" id="1.10.1510.10">
    <property type="entry name" value="Uncharacterised protein YqeY/AIM41 PF09424, N-terminal domain"/>
    <property type="match status" value="1"/>
</dbReference>
<reference evidence="1" key="1">
    <citation type="submission" date="2018-05" db="EMBL/GenBank/DDBJ databases">
        <authorList>
            <person name="Lanie J.A."/>
            <person name="Ng W.-L."/>
            <person name="Kazmierczak K.M."/>
            <person name="Andrzejewski T.M."/>
            <person name="Davidsen T.M."/>
            <person name="Wayne K.J."/>
            <person name="Tettelin H."/>
            <person name="Glass J.I."/>
            <person name="Rusch D."/>
            <person name="Podicherti R."/>
            <person name="Tsui H.-C.T."/>
            <person name="Winkler M.E."/>
        </authorList>
    </citation>
    <scope>NUCLEOTIDE SEQUENCE</scope>
</reference>
<dbReference type="GO" id="GO:0016884">
    <property type="term" value="F:carbon-nitrogen ligase activity, with glutamine as amido-N-donor"/>
    <property type="evidence" value="ECO:0007669"/>
    <property type="project" value="InterPro"/>
</dbReference>
<dbReference type="AlphaFoldDB" id="A0A382D1W5"/>
<dbReference type="InterPro" id="IPR042184">
    <property type="entry name" value="YqeY/Aim41_N"/>
</dbReference>
<dbReference type="EMBL" id="UINC01037256">
    <property type="protein sequence ID" value="SVB32476.1"/>
    <property type="molecule type" value="Genomic_DNA"/>
</dbReference>
<sequence>MLDQLQEELIAAMKAGDKPRMTGLRNIIGKLKASQIDKGEVLTGEESLKILKSAAKQLKESVEQYQRGGRDDLAEKELFELSLLEKYLPEQISEGKIRDAVKNTIQSSGAESMQDMGKVMGFLMKELAGTVDGKQVQKIVQEELSS</sequence>
<protein>
    <recommendedName>
        <fullName evidence="2">Asn/Gln amidotransferase domain-containing protein</fullName>
    </recommendedName>
</protein>
<dbReference type="InterPro" id="IPR019004">
    <property type="entry name" value="YqeY/Aim41"/>
</dbReference>
<name>A0A382D1W5_9ZZZZ</name>
<dbReference type="Gene3D" id="1.10.10.410">
    <property type="match status" value="1"/>
</dbReference>
<evidence type="ECO:0008006" key="2">
    <source>
        <dbReference type="Google" id="ProtNLM"/>
    </source>
</evidence>
<accession>A0A382D1W5</accession>
<dbReference type="PANTHER" id="PTHR28055">
    <property type="entry name" value="ALTERED INHERITANCE OF MITOCHONDRIA PROTEIN 41, MITOCHONDRIAL"/>
    <property type="match status" value="1"/>
</dbReference>
<dbReference type="InterPro" id="IPR003789">
    <property type="entry name" value="Asn/Gln_tRNA_amidoTrase-B-like"/>
</dbReference>
<dbReference type="InterPro" id="IPR023168">
    <property type="entry name" value="GatB_Yqey_C_2"/>
</dbReference>
<proteinExistence type="predicted"/>
<dbReference type="SUPFAM" id="SSF89095">
    <property type="entry name" value="GatB/YqeY motif"/>
    <property type="match status" value="1"/>
</dbReference>